<dbReference type="RefSeq" id="WP_206664347.1">
    <property type="nucleotide sequence ID" value="NZ_SZOD01001431.1"/>
</dbReference>
<dbReference type="AlphaFoldDB" id="A0A4U2ZPK0"/>
<dbReference type="EMBL" id="SZOD01001431">
    <property type="protein sequence ID" value="TKI76884.1"/>
    <property type="molecule type" value="Genomic_DNA"/>
</dbReference>
<feature type="non-terminal residue" evidence="2">
    <location>
        <position position="200"/>
    </location>
</feature>
<feature type="non-terminal residue" evidence="2">
    <location>
        <position position="1"/>
    </location>
</feature>
<evidence type="ECO:0000313" key="3">
    <source>
        <dbReference type="Proteomes" id="UP000305524"/>
    </source>
</evidence>
<gene>
    <name evidence="2" type="ORF">FC701_35020</name>
</gene>
<comment type="caution">
    <text evidence="2">The sequence shown here is derived from an EMBL/GenBank/DDBJ whole genome shotgun (WGS) entry which is preliminary data.</text>
</comment>
<dbReference type="Pfam" id="PF13402">
    <property type="entry name" value="Peptidase_M60"/>
    <property type="match status" value="1"/>
</dbReference>
<dbReference type="Gene3D" id="3.40.390.80">
    <property type="entry name" value="Peptidase M60, enhancin-like domain 2"/>
    <property type="match status" value="1"/>
</dbReference>
<evidence type="ECO:0000313" key="2">
    <source>
        <dbReference type="EMBL" id="TKI76884.1"/>
    </source>
</evidence>
<name>A0A4U2ZPK0_BACMY</name>
<feature type="domain" description="Peptidase M60" evidence="1">
    <location>
        <begin position="1"/>
        <end position="200"/>
    </location>
</feature>
<organism evidence="2 3">
    <name type="scientific">Bacillus mycoides</name>
    <dbReference type="NCBI Taxonomy" id="1405"/>
    <lineage>
        <taxon>Bacteria</taxon>
        <taxon>Bacillati</taxon>
        <taxon>Bacillota</taxon>
        <taxon>Bacilli</taxon>
        <taxon>Bacillales</taxon>
        <taxon>Bacillaceae</taxon>
        <taxon>Bacillus</taxon>
        <taxon>Bacillus cereus group</taxon>
    </lineage>
</organism>
<dbReference type="InterPro" id="IPR042279">
    <property type="entry name" value="Pep_M60_3"/>
</dbReference>
<dbReference type="SMART" id="SM01276">
    <property type="entry name" value="M60-like"/>
    <property type="match status" value="1"/>
</dbReference>
<dbReference type="Gene3D" id="1.10.390.30">
    <property type="entry name" value="Peptidase M60, enhancin-like domain 3"/>
    <property type="match status" value="1"/>
</dbReference>
<dbReference type="PROSITE" id="PS51723">
    <property type="entry name" value="PEPTIDASE_M60"/>
    <property type="match status" value="1"/>
</dbReference>
<protein>
    <recommendedName>
        <fullName evidence="1">Peptidase M60 domain-containing protein</fullName>
    </recommendedName>
</protein>
<sequence length="200" mass="23065">YNKQQGGTIQTTVITGGTATPLFELGKHTKQDLINMLNQYPNAYAVELKGERVLITASPVRVKKYLIDSNTDPVQLLKKMDEATRIQDKISGLSEEQVDKHYLHYVEDNHSLDYYMYAYPHRTAYVGDAIQHVLDINKFTNDGWGPWHEAGHMRQQTPWNFKNMTEVQVNLYSLAVEKAFTSNQPFRLQQEGAYTKAFQY</sequence>
<dbReference type="Proteomes" id="UP000305524">
    <property type="component" value="Unassembled WGS sequence"/>
</dbReference>
<accession>A0A4U2ZPK0</accession>
<evidence type="ECO:0000259" key="1">
    <source>
        <dbReference type="PROSITE" id="PS51723"/>
    </source>
</evidence>
<proteinExistence type="predicted"/>
<reference evidence="2 3" key="1">
    <citation type="journal article" date="2019" name="Environ. Microbiol.">
        <title>An active ?-lactamase is a part of an orchestrated cell wall stress resistance network of Bacillus subtilis and related rhizosphere species.</title>
        <authorList>
            <person name="Bucher T."/>
            <person name="Keren-Paz A."/>
            <person name="Hausser J."/>
            <person name="Olender T."/>
            <person name="Cytryn E."/>
            <person name="Kolodkin-Gal I."/>
        </authorList>
    </citation>
    <scope>NUCLEOTIDE SEQUENCE [LARGE SCALE GENOMIC DNA]</scope>
    <source>
        <strain evidence="2 3">I186</strain>
    </source>
</reference>
<dbReference type="InterPro" id="IPR031161">
    <property type="entry name" value="Peptidase_M60_dom"/>
</dbReference>